<dbReference type="InterPro" id="IPR011042">
    <property type="entry name" value="6-blade_b-propeller_TolB-like"/>
</dbReference>
<dbReference type="InterPro" id="IPR001841">
    <property type="entry name" value="Znf_RING"/>
</dbReference>
<evidence type="ECO:0000256" key="6">
    <source>
        <dbReference type="PROSITE-ProRule" id="PRU00504"/>
    </source>
</evidence>
<dbReference type="CDD" id="cd19813">
    <property type="entry name" value="Bbox1_BRAT-like"/>
    <property type="match status" value="1"/>
</dbReference>
<dbReference type="SUPFAM" id="SSF57850">
    <property type="entry name" value="RING/U-box"/>
    <property type="match status" value="1"/>
</dbReference>
<feature type="repeat" description="NHL" evidence="6">
    <location>
        <begin position="725"/>
        <end position="765"/>
    </location>
</feature>
<name>A0ABD2MI52_9CUCU</name>
<dbReference type="FunFam" id="2.120.10.30:FF:000031">
    <property type="entry name" value="B-box type zinc finger protein ncl-1"/>
    <property type="match status" value="1"/>
</dbReference>
<dbReference type="PANTHER" id="PTHR25462">
    <property type="entry name" value="BONUS, ISOFORM C-RELATED"/>
    <property type="match status" value="1"/>
</dbReference>
<evidence type="ECO:0000256" key="8">
    <source>
        <dbReference type="SAM" id="MobiDB-lite"/>
    </source>
</evidence>
<dbReference type="InterPro" id="IPR013083">
    <property type="entry name" value="Znf_RING/FYVE/PHD"/>
</dbReference>
<feature type="coiled-coil region" evidence="7">
    <location>
        <begin position="261"/>
        <end position="310"/>
    </location>
</feature>
<dbReference type="InterPro" id="IPR017907">
    <property type="entry name" value="Znf_RING_CS"/>
</dbReference>
<dbReference type="Proteomes" id="UP001516400">
    <property type="component" value="Unassembled WGS sequence"/>
</dbReference>
<sequence>MASPTPSIDSLHRANSIGSFGDHVEYLSLSPLADSPLSASGSSPPVSDSVDRDNDHNDLHCQQCRDLVGEPKLLSCFHTICHNCLEKNKLICPRCNTESIEGILNSLLFSPDNNSSESFHSAVRCTGCKTKKLDAVARCVDCANYLCSNCVMAHQFMHCFEGHRVVNLTDIKEDSKNGLISNGTVNNGEKSMICPRHKGEILKYFCRTCSVPICKECLNMEHPVGIHEHEHINEAAPKQLEAIQHAVQEAKTKATDIRNVMKNVEHVSSRLQVQYHKAQNEINDTFMFYKSMLEERKQELLKELESVYSAKQISLEVATQKGQETVEQIYKTCEFVERLNKCATIVEIIMFRKLLDTKLQGLLSYNMDQSVQLAGELEFVSNYQAIQVGVRNTFGYVRSNSEMIGPIRQPPIARPTGGSSSSGSSVNGSSGSLNSGIHCPFSLGGSSQSTSPFDSNIISKRFSSANSLGPFSTTIGDLGINGINPYEKWSNGGSESIFQTNSSDPYSLTSSTHADPMLELTSKLMSTAIFPPKSQIKRQKMIYHCKFGEFGVMEGQFTEPSGVAVNAQNDIIVADTNNHRIQIFDKEGRFKFQFGECGKRDGQLLYPNRVAVVRTSGDIIVTERSPTHQIQIYNQYGQFVRKFGANILQHPRGVTVDNKGRIVVVECKVMRVIIFDQTGAVLQKFGCSKHLEFPNGVVVNDKQEIFISDNRAHCVKVFSYEGVYLRQIGGEGITNYPIGVGINSNGEILIADNHNNFNLTIFTQDGQLVSALESKVKHAQCFDVALMDDGSVVLASKDYRLYIYRYVQVPPIGL</sequence>
<dbReference type="SUPFAM" id="SSF101898">
    <property type="entry name" value="NHL repeat"/>
    <property type="match status" value="1"/>
</dbReference>
<evidence type="ECO:0000313" key="11">
    <source>
        <dbReference type="EMBL" id="KAL3265902.1"/>
    </source>
</evidence>
<dbReference type="InterPro" id="IPR000315">
    <property type="entry name" value="Znf_B-box"/>
</dbReference>
<dbReference type="CDD" id="cd20482">
    <property type="entry name" value="CC_brat-like"/>
    <property type="match status" value="1"/>
</dbReference>
<dbReference type="SMART" id="SM00502">
    <property type="entry name" value="BBC"/>
    <property type="match status" value="1"/>
</dbReference>
<dbReference type="PROSITE" id="PS50089">
    <property type="entry name" value="ZF_RING_2"/>
    <property type="match status" value="1"/>
</dbReference>
<evidence type="ECO:0000259" key="10">
    <source>
        <dbReference type="PROSITE" id="PS50119"/>
    </source>
</evidence>
<keyword evidence="3 5" id="KW-0863">Zinc-finger</keyword>
<comment type="caution">
    <text evidence="11">The sequence shown here is derived from an EMBL/GenBank/DDBJ whole genome shotgun (WGS) entry which is preliminary data.</text>
</comment>
<dbReference type="PANTHER" id="PTHR25462:SF291">
    <property type="entry name" value="E3 UBIQUITIN-PROTEIN LIGASE TRIM45"/>
    <property type="match status" value="1"/>
</dbReference>
<feature type="domain" description="B box-type" evidence="10">
    <location>
        <begin position="120"/>
        <end position="168"/>
    </location>
</feature>
<keyword evidence="12" id="KW-1185">Reference proteome</keyword>
<protein>
    <recommendedName>
        <fullName evidence="13">Brain tumor protein</fullName>
    </recommendedName>
</protein>
<feature type="region of interest" description="Disordered" evidence="8">
    <location>
        <begin position="405"/>
        <end position="431"/>
    </location>
</feature>
<keyword evidence="4" id="KW-0862">Zinc</keyword>
<feature type="repeat" description="NHL" evidence="6">
    <location>
        <begin position="591"/>
        <end position="636"/>
    </location>
</feature>
<accession>A0ABD2MI52</accession>
<organism evidence="11 12">
    <name type="scientific">Cryptolaemus montrouzieri</name>
    <dbReference type="NCBI Taxonomy" id="559131"/>
    <lineage>
        <taxon>Eukaryota</taxon>
        <taxon>Metazoa</taxon>
        <taxon>Ecdysozoa</taxon>
        <taxon>Arthropoda</taxon>
        <taxon>Hexapoda</taxon>
        <taxon>Insecta</taxon>
        <taxon>Pterygota</taxon>
        <taxon>Neoptera</taxon>
        <taxon>Endopterygota</taxon>
        <taxon>Coleoptera</taxon>
        <taxon>Polyphaga</taxon>
        <taxon>Cucujiformia</taxon>
        <taxon>Coccinelloidea</taxon>
        <taxon>Coccinellidae</taxon>
        <taxon>Scymninae</taxon>
        <taxon>Scymnini</taxon>
        <taxon>Cryptolaemus</taxon>
    </lineage>
</organism>
<dbReference type="AlphaFoldDB" id="A0ABD2MI52"/>
<feature type="repeat" description="NHL" evidence="6">
    <location>
        <begin position="544"/>
        <end position="587"/>
    </location>
</feature>
<feature type="repeat" description="NHL" evidence="6">
    <location>
        <begin position="679"/>
        <end position="721"/>
    </location>
</feature>
<feature type="domain" description="RING-type" evidence="9">
    <location>
        <begin position="61"/>
        <end position="96"/>
    </location>
</feature>
<feature type="domain" description="B box-type" evidence="10">
    <location>
        <begin position="189"/>
        <end position="234"/>
    </location>
</feature>
<evidence type="ECO:0000256" key="2">
    <source>
        <dbReference type="ARBA" id="ARBA00022737"/>
    </source>
</evidence>
<dbReference type="Pfam" id="PF01436">
    <property type="entry name" value="NHL"/>
    <property type="match status" value="4"/>
</dbReference>
<keyword evidence="1" id="KW-0479">Metal-binding</keyword>
<proteinExistence type="predicted"/>
<evidence type="ECO:0000313" key="12">
    <source>
        <dbReference type="Proteomes" id="UP001516400"/>
    </source>
</evidence>
<evidence type="ECO:0000256" key="1">
    <source>
        <dbReference type="ARBA" id="ARBA00022723"/>
    </source>
</evidence>
<evidence type="ECO:0000256" key="7">
    <source>
        <dbReference type="SAM" id="Coils"/>
    </source>
</evidence>
<gene>
    <name evidence="11" type="ORF">HHI36_010092</name>
</gene>
<feature type="compositionally biased region" description="Low complexity" evidence="8">
    <location>
        <begin position="417"/>
        <end position="431"/>
    </location>
</feature>
<dbReference type="Gene3D" id="2.120.10.30">
    <property type="entry name" value="TolB, C-terminal domain"/>
    <property type="match status" value="1"/>
</dbReference>
<evidence type="ECO:0000256" key="3">
    <source>
        <dbReference type="ARBA" id="ARBA00022771"/>
    </source>
</evidence>
<dbReference type="PROSITE" id="PS51125">
    <property type="entry name" value="NHL"/>
    <property type="match status" value="5"/>
</dbReference>
<evidence type="ECO:0000259" key="9">
    <source>
        <dbReference type="PROSITE" id="PS50089"/>
    </source>
</evidence>
<dbReference type="Gene3D" id="3.30.40.10">
    <property type="entry name" value="Zinc/RING finger domain, C3HC4 (zinc finger)"/>
    <property type="match status" value="1"/>
</dbReference>
<feature type="repeat" description="NHL" evidence="6">
    <location>
        <begin position="637"/>
        <end position="678"/>
    </location>
</feature>
<dbReference type="SMART" id="SM00336">
    <property type="entry name" value="BBOX"/>
    <property type="match status" value="2"/>
</dbReference>
<dbReference type="SMART" id="SM00184">
    <property type="entry name" value="RING"/>
    <property type="match status" value="2"/>
</dbReference>
<evidence type="ECO:0008006" key="13">
    <source>
        <dbReference type="Google" id="ProtNLM"/>
    </source>
</evidence>
<dbReference type="InterPro" id="IPR001258">
    <property type="entry name" value="NHL_repeat"/>
</dbReference>
<dbReference type="SUPFAM" id="SSF57845">
    <property type="entry name" value="B-box zinc-binding domain"/>
    <property type="match status" value="1"/>
</dbReference>
<keyword evidence="7" id="KW-0175">Coiled coil</keyword>
<dbReference type="CDD" id="cd14959">
    <property type="entry name" value="NHL_brat_like"/>
    <property type="match status" value="1"/>
</dbReference>
<dbReference type="EMBL" id="JABFTP020000001">
    <property type="protein sequence ID" value="KAL3265902.1"/>
    <property type="molecule type" value="Genomic_DNA"/>
</dbReference>
<reference evidence="11 12" key="1">
    <citation type="journal article" date="2021" name="BMC Biol.">
        <title>Horizontally acquired antibacterial genes associated with adaptive radiation of ladybird beetles.</title>
        <authorList>
            <person name="Li H.S."/>
            <person name="Tang X.F."/>
            <person name="Huang Y.H."/>
            <person name="Xu Z.Y."/>
            <person name="Chen M.L."/>
            <person name="Du X.Y."/>
            <person name="Qiu B.Y."/>
            <person name="Chen P.T."/>
            <person name="Zhang W."/>
            <person name="Slipinski A."/>
            <person name="Escalona H.E."/>
            <person name="Waterhouse R.M."/>
            <person name="Zwick A."/>
            <person name="Pang H."/>
        </authorList>
    </citation>
    <scope>NUCLEOTIDE SEQUENCE [LARGE SCALE GENOMIC DNA]</scope>
    <source>
        <strain evidence="11">SYSU2018</strain>
    </source>
</reference>
<dbReference type="GO" id="GO:0008270">
    <property type="term" value="F:zinc ion binding"/>
    <property type="evidence" value="ECO:0007669"/>
    <property type="project" value="UniProtKB-KW"/>
</dbReference>
<dbReference type="InterPro" id="IPR003649">
    <property type="entry name" value="Bbox_C"/>
</dbReference>
<dbReference type="Pfam" id="PF00643">
    <property type="entry name" value="zf-B_box"/>
    <property type="match status" value="1"/>
</dbReference>
<dbReference type="InterPro" id="IPR047153">
    <property type="entry name" value="TRIM45/56/19-like"/>
</dbReference>
<evidence type="ECO:0000256" key="4">
    <source>
        <dbReference type="ARBA" id="ARBA00022833"/>
    </source>
</evidence>
<evidence type="ECO:0000256" key="5">
    <source>
        <dbReference type="PROSITE-ProRule" id="PRU00024"/>
    </source>
</evidence>
<dbReference type="Gene3D" id="3.30.160.60">
    <property type="entry name" value="Classic Zinc Finger"/>
    <property type="match status" value="1"/>
</dbReference>
<dbReference type="PROSITE" id="PS00518">
    <property type="entry name" value="ZF_RING_1"/>
    <property type="match status" value="1"/>
</dbReference>
<keyword evidence="2" id="KW-0677">Repeat</keyword>
<dbReference type="PROSITE" id="PS50119">
    <property type="entry name" value="ZF_BBOX"/>
    <property type="match status" value="2"/>
</dbReference>
<dbReference type="CDD" id="cd19798">
    <property type="entry name" value="Bbox2_BRAT-like"/>
    <property type="match status" value="1"/>
</dbReference>